<dbReference type="InterPro" id="IPR006143">
    <property type="entry name" value="RND_pump_MFP"/>
</dbReference>
<evidence type="ECO:0000313" key="6">
    <source>
        <dbReference type="Proteomes" id="UP001589774"/>
    </source>
</evidence>
<comment type="caution">
    <text evidence="5">The sequence shown here is derived from an EMBL/GenBank/DDBJ whole genome shotgun (WGS) entry which is preliminary data.</text>
</comment>
<keyword evidence="2" id="KW-0813">Transport</keyword>
<feature type="signal peptide" evidence="3">
    <location>
        <begin position="1"/>
        <end position="23"/>
    </location>
</feature>
<dbReference type="NCBIfam" id="TIGR01730">
    <property type="entry name" value="RND_mfp"/>
    <property type="match status" value="1"/>
</dbReference>
<comment type="similarity">
    <text evidence="1">Belongs to the membrane fusion protein (MFP) (TC 8.A.1) family.</text>
</comment>
<dbReference type="SUPFAM" id="SSF111369">
    <property type="entry name" value="HlyD-like secretion proteins"/>
    <property type="match status" value="1"/>
</dbReference>
<evidence type="ECO:0000256" key="2">
    <source>
        <dbReference type="ARBA" id="ARBA00022448"/>
    </source>
</evidence>
<sequence length="403" mass="44122">MNSKIKLKGALFFLALTSLLTFSCGQKDTQSENEAVEAETEENPNMVELTSAQYEASGIATGGPEMKSLSGTLKVNGFVDVPPENLYSITTQMGGIVKSVSVLQGSTVGKGKVIAVLENQDYVLMQQDYLESSSQLELAETEYQRQLELSKENINAQKILQQAKAQRQTMLARTNALRQRLKLINIDANTLNSGNIRSTMNIYAPASGYITKVNINVGKFVAPNDVMMELVSSNSLHIELKVFEKDVSKLAVGQQVRFILNNETEERMAKIVLVGKEVGPDKTVTVHCIASDNLGNLIPNTYLRAFIETGSNKVTALPETGVVDYLGKKYIFVEKSEQKGGAGDEKAPKTTRMHTFEMLEVTTGLQEAGYVEVKLPEGIDTAAIVKTGAYDVLSKMKNSEEEE</sequence>
<organism evidence="5 6">
    <name type="scientific">Olivibacter oleidegradans</name>
    <dbReference type="NCBI Taxonomy" id="760123"/>
    <lineage>
        <taxon>Bacteria</taxon>
        <taxon>Pseudomonadati</taxon>
        <taxon>Bacteroidota</taxon>
        <taxon>Sphingobacteriia</taxon>
        <taxon>Sphingobacteriales</taxon>
        <taxon>Sphingobacteriaceae</taxon>
        <taxon>Olivibacter</taxon>
    </lineage>
</organism>
<gene>
    <name evidence="5" type="ORF">ACFFI0_10435</name>
</gene>
<keyword evidence="3" id="KW-0732">Signal</keyword>
<dbReference type="Proteomes" id="UP001589774">
    <property type="component" value="Unassembled WGS sequence"/>
</dbReference>
<feature type="chain" id="PRO_5046005105" evidence="3">
    <location>
        <begin position="24"/>
        <end position="403"/>
    </location>
</feature>
<dbReference type="Gene3D" id="2.40.50.100">
    <property type="match status" value="2"/>
</dbReference>
<dbReference type="PANTHER" id="PTHR30097">
    <property type="entry name" value="CATION EFFLUX SYSTEM PROTEIN CUSB"/>
    <property type="match status" value="1"/>
</dbReference>
<evidence type="ECO:0000259" key="4">
    <source>
        <dbReference type="Pfam" id="PF25973"/>
    </source>
</evidence>
<dbReference type="Pfam" id="PF25973">
    <property type="entry name" value="BSH_CzcB"/>
    <property type="match status" value="1"/>
</dbReference>
<dbReference type="InterPro" id="IPR058647">
    <property type="entry name" value="BSH_CzcB-like"/>
</dbReference>
<reference evidence="5 6" key="1">
    <citation type="submission" date="2024-09" db="EMBL/GenBank/DDBJ databases">
        <authorList>
            <person name="Sun Q."/>
            <person name="Mori K."/>
        </authorList>
    </citation>
    <scope>NUCLEOTIDE SEQUENCE [LARGE SCALE GENOMIC DNA]</scope>
    <source>
        <strain evidence="5 6">CCM 7765</strain>
    </source>
</reference>
<dbReference type="PANTHER" id="PTHR30097:SF4">
    <property type="entry name" value="SLR6042 PROTEIN"/>
    <property type="match status" value="1"/>
</dbReference>
<dbReference type="EMBL" id="JBHLWO010000002">
    <property type="protein sequence ID" value="MFC0318730.1"/>
    <property type="molecule type" value="Genomic_DNA"/>
</dbReference>
<name>A0ABV6HKQ1_9SPHI</name>
<protein>
    <submittedName>
        <fullName evidence="5">Efflux RND transporter periplasmic adaptor subunit</fullName>
    </submittedName>
</protein>
<evidence type="ECO:0000313" key="5">
    <source>
        <dbReference type="EMBL" id="MFC0318730.1"/>
    </source>
</evidence>
<dbReference type="InterPro" id="IPR051909">
    <property type="entry name" value="MFP_Cation_Efflux"/>
</dbReference>
<dbReference type="RefSeq" id="WP_130857280.1">
    <property type="nucleotide sequence ID" value="NZ_JBHLWO010000002.1"/>
</dbReference>
<accession>A0ABV6HKQ1</accession>
<evidence type="ECO:0000256" key="3">
    <source>
        <dbReference type="SAM" id="SignalP"/>
    </source>
</evidence>
<dbReference type="PROSITE" id="PS51257">
    <property type="entry name" value="PROKAR_LIPOPROTEIN"/>
    <property type="match status" value="1"/>
</dbReference>
<evidence type="ECO:0000256" key="1">
    <source>
        <dbReference type="ARBA" id="ARBA00009477"/>
    </source>
</evidence>
<keyword evidence="6" id="KW-1185">Reference proteome</keyword>
<dbReference type="Gene3D" id="2.40.30.170">
    <property type="match status" value="1"/>
</dbReference>
<proteinExistence type="inferred from homology"/>
<feature type="domain" description="CzcB-like barrel-sandwich hybrid" evidence="4">
    <location>
        <begin position="88"/>
        <end position="227"/>
    </location>
</feature>